<accession>A0A0E9SK36</accession>
<reference evidence="1" key="2">
    <citation type="journal article" date="2015" name="Fish Shellfish Immunol.">
        <title>Early steps in the European eel (Anguilla anguilla)-Vibrio vulnificus interaction in the gills: Role of the RtxA13 toxin.</title>
        <authorList>
            <person name="Callol A."/>
            <person name="Pajuelo D."/>
            <person name="Ebbesson L."/>
            <person name="Teles M."/>
            <person name="MacKenzie S."/>
            <person name="Amaro C."/>
        </authorList>
    </citation>
    <scope>NUCLEOTIDE SEQUENCE</scope>
</reference>
<sequence>MSKIETSLLKCYIQLKDCYKKNLRCISCINIILAT</sequence>
<proteinExistence type="predicted"/>
<dbReference type="AlphaFoldDB" id="A0A0E9SK36"/>
<evidence type="ECO:0000313" key="1">
    <source>
        <dbReference type="EMBL" id="JAH41040.1"/>
    </source>
</evidence>
<protein>
    <submittedName>
        <fullName evidence="1">Uncharacterized protein</fullName>
    </submittedName>
</protein>
<name>A0A0E9SK36_ANGAN</name>
<reference evidence="1" key="1">
    <citation type="submission" date="2014-11" db="EMBL/GenBank/DDBJ databases">
        <authorList>
            <person name="Amaro Gonzalez C."/>
        </authorList>
    </citation>
    <scope>NUCLEOTIDE SEQUENCE</scope>
</reference>
<dbReference type="EMBL" id="GBXM01067537">
    <property type="protein sequence ID" value="JAH41040.1"/>
    <property type="molecule type" value="Transcribed_RNA"/>
</dbReference>
<organism evidence="1">
    <name type="scientific">Anguilla anguilla</name>
    <name type="common">European freshwater eel</name>
    <name type="synonym">Muraena anguilla</name>
    <dbReference type="NCBI Taxonomy" id="7936"/>
    <lineage>
        <taxon>Eukaryota</taxon>
        <taxon>Metazoa</taxon>
        <taxon>Chordata</taxon>
        <taxon>Craniata</taxon>
        <taxon>Vertebrata</taxon>
        <taxon>Euteleostomi</taxon>
        <taxon>Actinopterygii</taxon>
        <taxon>Neopterygii</taxon>
        <taxon>Teleostei</taxon>
        <taxon>Anguilliformes</taxon>
        <taxon>Anguillidae</taxon>
        <taxon>Anguilla</taxon>
    </lineage>
</organism>